<proteinExistence type="inferred from homology"/>
<feature type="domain" description="Peptidase M48" evidence="8">
    <location>
        <begin position="81"/>
        <end position="280"/>
    </location>
</feature>
<dbReference type="PANTHER" id="PTHR22726:SF24">
    <property type="entry name" value="M48 FAMILY METALLOPEPTIDASE"/>
    <property type="match status" value="1"/>
</dbReference>
<accession>A0ABU1JH75</accession>
<evidence type="ECO:0000256" key="7">
    <source>
        <dbReference type="SAM" id="SignalP"/>
    </source>
</evidence>
<dbReference type="InterPro" id="IPR051156">
    <property type="entry name" value="Mito/Outer_Membr_Metalloprot"/>
</dbReference>
<evidence type="ECO:0000313" key="9">
    <source>
        <dbReference type="EMBL" id="MDR6287977.1"/>
    </source>
</evidence>
<keyword evidence="3 6" id="KW-0378">Hydrolase</keyword>
<reference evidence="9 10" key="1">
    <citation type="submission" date="2023-07" db="EMBL/GenBank/DDBJ databases">
        <title>Sorghum-associated microbial communities from plants grown in Nebraska, USA.</title>
        <authorList>
            <person name="Schachtman D."/>
        </authorList>
    </citation>
    <scope>NUCLEOTIDE SEQUENCE [LARGE SCALE GENOMIC DNA]</scope>
    <source>
        <strain evidence="9 10">584</strain>
    </source>
</reference>
<protein>
    <submittedName>
        <fullName evidence="9">Zn-dependent protease</fullName>
    </submittedName>
</protein>
<dbReference type="PROSITE" id="PS51318">
    <property type="entry name" value="TAT"/>
    <property type="match status" value="1"/>
</dbReference>
<evidence type="ECO:0000256" key="1">
    <source>
        <dbReference type="ARBA" id="ARBA00022670"/>
    </source>
</evidence>
<dbReference type="GO" id="GO:0006508">
    <property type="term" value="P:proteolysis"/>
    <property type="evidence" value="ECO:0007669"/>
    <property type="project" value="UniProtKB-KW"/>
</dbReference>
<keyword evidence="7" id="KW-0732">Signal</keyword>
<gene>
    <name evidence="9" type="ORF">E9232_000476</name>
</gene>
<comment type="similarity">
    <text evidence="6">Belongs to the peptidase M48 family.</text>
</comment>
<dbReference type="GO" id="GO:0008233">
    <property type="term" value="F:peptidase activity"/>
    <property type="evidence" value="ECO:0007669"/>
    <property type="project" value="UniProtKB-KW"/>
</dbReference>
<name>A0ABU1JH75_9PROT</name>
<keyword evidence="1 6" id="KW-0645">Protease</keyword>
<dbReference type="PANTHER" id="PTHR22726">
    <property type="entry name" value="METALLOENDOPEPTIDASE OMA1"/>
    <property type="match status" value="1"/>
</dbReference>
<keyword evidence="10" id="KW-1185">Reference proteome</keyword>
<evidence type="ECO:0000256" key="2">
    <source>
        <dbReference type="ARBA" id="ARBA00022723"/>
    </source>
</evidence>
<keyword evidence="4 6" id="KW-0862">Zinc</keyword>
<keyword evidence="5 6" id="KW-0482">Metalloprotease</keyword>
<dbReference type="RefSeq" id="WP_309791911.1">
    <property type="nucleotide sequence ID" value="NZ_JAVDPW010000001.1"/>
</dbReference>
<dbReference type="InterPro" id="IPR001915">
    <property type="entry name" value="Peptidase_M48"/>
</dbReference>
<dbReference type="InterPro" id="IPR006311">
    <property type="entry name" value="TAT_signal"/>
</dbReference>
<dbReference type="Pfam" id="PF01435">
    <property type="entry name" value="Peptidase_M48"/>
    <property type="match status" value="1"/>
</dbReference>
<comment type="cofactor">
    <cofactor evidence="6">
        <name>Zn(2+)</name>
        <dbReference type="ChEBI" id="CHEBI:29105"/>
    </cofactor>
    <text evidence="6">Binds 1 zinc ion per subunit.</text>
</comment>
<comment type="caution">
    <text evidence="9">The sequence shown here is derived from an EMBL/GenBank/DDBJ whole genome shotgun (WGS) entry which is preliminary data.</text>
</comment>
<evidence type="ECO:0000256" key="3">
    <source>
        <dbReference type="ARBA" id="ARBA00022801"/>
    </source>
</evidence>
<dbReference type="Gene3D" id="3.30.2010.10">
    <property type="entry name" value="Metalloproteases ('zincins'), catalytic domain"/>
    <property type="match status" value="1"/>
</dbReference>
<dbReference type="Proteomes" id="UP001262410">
    <property type="component" value="Unassembled WGS sequence"/>
</dbReference>
<evidence type="ECO:0000256" key="6">
    <source>
        <dbReference type="RuleBase" id="RU003983"/>
    </source>
</evidence>
<evidence type="ECO:0000259" key="8">
    <source>
        <dbReference type="Pfam" id="PF01435"/>
    </source>
</evidence>
<feature type="signal peptide" evidence="7">
    <location>
        <begin position="1"/>
        <end position="26"/>
    </location>
</feature>
<keyword evidence="2" id="KW-0479">Metal-binding</keyword>
<evidence type="ECO:0000256" key="5">
    <source>
        <dbReference type="ARBA" id="ARBA00023049"/>
    </source>
</evidence>
<organism evidence="9 10">
    <name type="scientific">Inquilinus ginsengisoli</name>
    <dbReference type="NCBI Taxonomy" id="363840"/>
    <lineage>
        <taxon>Bacteria</taxon>
        <taxon>Pseudomonadati</taxon>
        <taxon>Pseudomonadota</taxon>
        <taxon>Alphaproteobacteria</taxon>
        <taxon>Rhodospirillales</taxon>
        <taxon>Rhodospirillaceae</taxon>
        <taxon>Inquilinus</taxon>
    </lineage>
</organism>
<sequence>MIDSWNPILRRRGFLAGAGTSLAALALSGCQTLQNYANDPLSAMNTANELFTSKKISPGEELGMGDGLYPRLIAASGGSYSNARVQSAVRRFAEPIFRTSKRQFRWEITVLDDNTPNAWSLPGGKLGINKGMLRYVATETELAAVISHEMGHAELSHQIQELDDKGRLDKILSFGKGVAQTEISASAGSLSGVVEPLSKAALDELQGPITDLITSGYSRDHERQADAYILAVFRTTGYDPRQASAVFKTLDSLVPPGEDKTTSLFSSHPDTRERIELLDAAAAKQPAGGGGGGGAEFEQIKAVFPTRRYYLRNPAEAS</sequence>
<evidence type="ECO:0000256" key="4">
    <source>
        <dbReference type="ARBA" id="ARBA00022833"/>
    </source>
</evidence>
<feature type="chain" id="PRO_5045724458" evidence="7">
    <location>
        <begin position="27"/>
        <end position="318"/>
    </location>
</feature>
<dbReference type="EMBL" id="JAVDPW010000001">
    <property type="protein sequence ID" value="MDR6287977.1"/>
    <property type="molecule type" value="Genomic_DNA"/>
</dbReference>
<dbReference type="CDD" id="cd07324">
    <property type="entry name" value="M48C_Oma1-like"/>
    <property type="match status" value="1"/>
</dbReference>
<evidence type="ECO:0000313" key="10">
    <source>
        <dbReference type="Proteomes" id="UP001262410"/>
    </source>
</evidence>